<dbReference type="PROSITE" id="PS50011">
    <property type="entry name" value="PROTEIN_KINASE_DOM"/>
    <property type="match status" value="1"/>
</dbReference>
<evidence type="ECO:0000313" key="2">
    <source>
        <dbReference type="EMBL" id="MFA9479062.1"/>
    </source>
</evidence>
<comment type="caution">
    <text evidence="2">The sequence shown here is derived from an EMBL/GenBank/DDBJ whole genome shotgun (WGS) entry which is preliminary data.</text>
</comment>
<dbReference type="Gene3D" id="1.10.510.10">
    <property type="entry name" value="Transferase(Phosphotransferase) domain 1"/>
    <property type="match status" value="1"/>
</dbReference>
<dbReference type="InterPro" id="IPR011009">
    <property type="entry name" value="Kinase-like_dom_sf"/>
</dbReference>
<dbReference type="InterPro" id="IPR000719">
    <property type="entry name" value="Prot_kinase_dom"/>
</dbReference>
<accession>A0ABV4U6X2</accession>
<feature type="domain" description="Protein kinase" evidence="1">
    <location>
        <begin position="20"/>
        <end position="242"/>
    </location>
</feature>
<proteinExistence type="predicted"/>
<organism evidence="2 3">
    <name type="scientific">Natronomicrosphaera hydrolytica</name>
    <dbReference type="NCBI Taxonomy" id="3242702"/>
    <lineage>
        <taxon>Bacteria</taxon>
        <taxon>Pseudomonadati</taxon>
        <taxon>Planctomycetota</taxon>
        <taxon>Phycisphaerae</taxon>
        <taxon>Phycisphaerales</taxon>
        <taxon>Phycisphaeraceae</taxon>
        <taxon>Natronomicrosphaera</taxon>
    </lineage>
</organism>
<dbReference type="PANTHER" id="PTHR44167:SF18">
    <property type="entry name" value="PROTEIN KINASE DOMAIN-CONTAINING PROTEIN"/>
    <property type="match status" value="1"/>
</dbReference>
<protein>
    <submittedName>
        <fullName evidence="2">Protein kinase</fullName>
    </submittedName>
</protein>
<gene>
    <name evidence="2" type="ORF">ACERK3_12290</name>
</gene>
<evidence type="ECO:0000259" key="1">
    <source>
        <dbReference type="PROSITE" id="PS50011"/>
    </source>
</evidence>
<keyword evidence="2" id="KW-0808">Transferase</keyword>
<dbReference type="Pfam" id="PF00069">
    <property type="entry name" value="Pkinase"/>
    <property type="match status" value="1"/>
</dbReference>
<dbReference type="Proteomes" id="UP001575105">
    <property type="component" value="Unassembled WGS sequence"/>
</dbReference>
<evidence type="ECO:0000313" key="3">
    <source>
        <dbReference type="Proteomes" id="UP001575105"/>
    </source>
</evidence>
<reference evidence="2 3" key="1">
    <citation type="submission" date="2024-08" db="EMBL/GenBank/DDBJ databases">
        <title>Whole-genome sequencing of halo(alkali)philic microorganisms from hypersaline lakes.</title>
        <authorList>
            <person name="Sorokin D.Y."/>
            <person name="Merkel A.Y."/>
            <person name="Messina E."/>
            <person name="Yakimov M."/>
        </authorList>
    </citation>
    <scope>NUCLEOTIDE SEQUENCE [LARGE SCALE GENOMIC DNA]</scope>
    <source>
        <strain evidence="2 3">AB-hyl4</strain>
    </source>
</reference>
<dbReference type="RefSeq" id="WP_425345991.1">
    <property type="nucleotide sequence ID" value="NZ_JBGUBD010000007.1"/>
</dbReference>
<dbReference type="SMART" id="SM00220">
    <property type="entry name" value="S_TKc"/>
    <property type="match status" value="1"/>
</dbReference>
<keyword evidence="3" id="KW-1185">Reference proteome</keyword>
<dbReference type="EMBL" id="JBGUBD010000007">
    <property type="protein sequence ID" value="MFA9479062.1"/>
    <property type="molecule type" value="Genomic_DNA"/>
</dbReference>
<dbReference type="SUPFAM" id="SSF56112">
    <property type="entry name" value="Protein kinase-like (PK-like)"/>
    <property type="match status" value="1"/>
</dbReference>
<sequence>MAPPLRSFRFHPGRKVGRRYVIESLLGRGSEGEVYQIRELDTGIRRAAKIYFPHSDPKRKQAIRHAQKLNTLRACPVVLQYHHSEVVRVRGDEVVAMISELCEGQRLQDWIDGKHRGRLAPYLALHVFYNLLRGLEAVHALGEYHADVHTENILIRPRGVRFELKLIDFYDWGKPARYKQQQDLVDAVRVFYDCLGGQRYYAKQPAEIRHICVGLQRKRVLQRFPTITALRRHLETFEWTRL</sequence>
<dbReference type="GO" id="GO:0016301">
    <property type="term" value="F:kinase activity"/>
    <property type="evidence" value="ECO:0007669"/>
    <property type="project" value="UniProtKB-KW"/>
</dbReference>
<dbReference type="PANTHER" id="PTHR44167">
    <property type="entry name" value="OVARIAN-SPECIFIC SERINE/THREONINE-PROTEIN KINASE LOK-RELATED"/>
    <property type="match status" value="1"/>
</dbReference>
<keyword evidence="2" id="KW-0418">Kinase</keyword>
<name>A0ABV4U6X2_9BACT</name>